<evidence type="ECO:0000256" key="2">
    <source>
        <dbReference type="ARBA" id="ARBA00023002"/>
    </source>
</evidence>
<evidence type="ECO:0000256" key="1">
    <source>
        <dbReference type="ARBA" id="ARBA00006484"/>
    </source>
</evidence>
<dbReference type="SMART" id="SM00822">
    <property type="entry name" value="PKS_KR"/>
    <property type="match status" value="1"/>
</dbReference>
<keyword evidence="2" id="KW-0560">Oxidoreductase</keyword>
<dbReference type="NCBIfam" id="NF005095">
    <property type="entry name" value="PRK06523.1"/>
    <property type="match status" value="1"/>
</dbReference>
<dbReference type="Pfam" id="PF13561">
    <property type="entry name" value="adh_short_C2"/>
    <property type="match status" value="1"/>
</dbReference>
<dbReference type="CDD" id="cd05233">
    <property type="entry name" value="SDR_c"/>
    <property type="match status" value="1"/>
</dbReference>
<feature type="domain" description="Ketoreductase" evidence="3">
    <location>
        <begin position="6"/>
        <end position="178"/>
    </location>
</feature>
<dbReference type="EMBL" id="JAGIOO010000001">
    <property type="protein sequence ID" value="MBP2478213.1"/>
    <property type="molecule type" value="Genomic_DNA"/>
</dbReference>
<dbReference type="PANTHER" id="PTHR43639:SF1">
    <property type="entry name" value="SHORT-CHAIN DEHYDROGENASE_REDUCTASE FAMILY PROTEIN"/>
    <property type="match status" value="1"/>
</dbReference>
<gene>
    <name evidence="4" type="ORF">JOF53_007085</name>
</gene>
<evidence type="ECO:0000313" key="5">
    <source>
        <dbReference type="Proteomes" id="UP001519363"/>
    </source>
</evidence>
<comment type="similarity">
    <text evidence="1">Belongs to the short-chain dehydrogenases/reductases (SDR) family.</text>
</comment>
<dbReference type="InterPro" id="IPR036291">
    <property type="entry name" value="NAD(P)-bd_dom_sf"/>
</dbReference>
<dbReference type="Proteomes" id="UP001519363">
    <property type="component" value="Unassembled WGS sequence"/>
</dbReference>
<dbReference type="PRINTS" id="PR00081">
    <property type="entry name" value="GDHRDH"/>
</dbReference>
<protein>
    <submittedName>
        <fullName evidence="4">NAD(P)-dependent dehydrogenase (Short-subunit alcohol dehydrogenase family)</fullName>
    </submittedName>
</protein>
<dbReference type="PROSITE" id="PS00061">
    <property type="entry name" value="ADH_SHORT"/>
    <property type="match status" value="1"/>
</dbReference>
<dbReference type="PANTHER" id="PTHR43639">
    <property type="entry name" value="OXIDOREDUCTASE, SHORT-CHAIN DEHYDROGENASE/REDUCTASE FAMILY (AFU_ORTHOLOGUE AFUA_5G02870)"/>
    <property type="match status" value="1"/>
</dbReference>
<sequence length="246" mass="25372">MTNDKRRVLVTGGSRGIGAAIARKFLAAGDQVLITARSATGTMPEGAEFLAADLRTAEGVRTLAEAVRERFGGLDVLVNNAGAARPVPEGALAVPDQEWQDSLDVNFLSAVRLDRALVPAMREQGSGVVVHISSVITRAPIPQLLHYAAAKSALDVYSRGLAIELAPFGIRVHAVLPGAVDTPGGAKVREDMVADGAPADLGGTAPLGRGGEPEDIANAVAFLASAEASWITGHPVVVDGGEYLRG</sequence>
<evidence type="ECO:0000313" key="4">
    <source>
        <dbReference type="EMBL" id="MBP2478213.1"/>
    </source>
</evidence>
<dbReference type="InterPro" id="IPR057326">
    <property type="entry name" value="KR_dom"/>
</dbReference>
<dbReference type="Gene3D" id="3.40.50.720">
    <property type="entry name" value="NAD(P)-binding Rossmann-like Domain"/>
    <property type="match status" value="1"/>
</dbReference>
<comment type="caution">
    <text evidence="4">The sequence shown here is derived from an EMBL/GenBank/DDBJ whole genome shotgun (WGS) entry which is preliminary data.</text>
</comment>
<dbReference type="InterPro" id="IPR002347">
    <property type="entry name" value="SDR_fam"/>
</dbReference>
<reference evidence="4 5" key="1">
    <citation type="submission" date="2021-03" db="EMBL/GenBank/DDBJ databases">
        <title>Sequencing the genomes of 1000 actinobacteria strains.</title>
        <authorList>
            <person name="Klenk H.-P."/>
        </authorList>
    </citation>
    <scope>NUCLEOTIDE SEQUENCE [LARGE SCALE GENOMIC DNA]</scope>
    <source>
        <strain evidence="4 5">DSM 44580</strain>
    </source>
</reference>
<dbReference type="InterPro" id="IPR020904">
    <property type="entry name" value="Sc_DH/Rdtase_CS"/>
</dbReference>
<proteinExistence type="inferred from homology"/>
<dbReference type="RefSeq" id="WP_086782423.1">
    <property type="nucleotide sequence ID" value="NZ_JAGIOO010000001.1"/>
</dbReference>
<name>A0ABS5ANR2_9PSEU</name>
<dbReference type="SUPFAM" id="SSF51735">
    <property type="entry name" value="NAD(P)-binding Rossmann-fold domains"/>
    <property type="match status" value="1"/>
</dbReference>
<accession>A0ABS5ANR2</accession>
<evidence type="ECO:0000259" key="3">
    <source>
        <dbReference type="SMART" id="SM00822"/>
    </source>
</evidence>
<keyword evidence="5" id="KW-1185">Reference proteome</keyword>
<organism evidence="4 5">
    <name type="scientific">Crossiella equi</name>
    <dbReference type="NCBI Taxonomy" id="130796"/>
    <lineage>
        <taxon>Bacteria</taxon>
        <taxon>Bacillati</taxon>
        <taxon>Actinomycetota</taxon>
        <taxon>Actinomycetes</taxon>
        <taxon>Pseudonocardiales</taxon>
        <taxon>Pseudonocardiaceae</taxon>
        <taxon>Crossiella</taxon>
    </lineage>
</organism>
<dbReference type="PRINTS" id="PR00080">
    <property type="entry name" value="SDRFAMILY"/>
</dbReference>